<evidence type="ECO:0000256" key="1">
    <source>
        <dbReference type="SAM" id="MobiDB-lite"/>
    </source>
</evidence>
<proteinExistence type="predicted"/>
<feature type="region of interest" description="Disordered" evidence="1">
    <location>
        <begin position="114"/>
        <end position="177"/>
    </location>
</feature>
<dbReference type="AlphaFoldDB" id="A0A3D8RI40"/>
<evidence type="ECO:0000313" key="3">
    <source>
        <dbReference type="Proteomes" id="UP000256328"/>
    </source>
</evidence>
<comment type="caution">
    <text evidence="2">The sequence shown here is derived from an EMBL/GenBank/DDBJ whole genome shotgun (WGS) entry which is preliminary data.</text>
</comment>
<organism evidence="2 3">
    <name type="scientific">Coleophoma crateriformis</name>
    <dbReference type="NCBI Taxonomy" id="565419"/>
    <lineage>
        <taxon>Eukaryota</taxon>
        <taxon>Fungi</taxon>
        <taxon>Dikarya</taxon>
        <taxon>Ascomycota</taxon>
        <taxon>Pezizomycotina</taxon>
        <taxon>Leotiomycetes</taxon>
        <taxon>Helotiales</taxon>
        <taxon>Dermateaceae</taxon>
        <taxon>Coleophoma</taxon>
    </lineage>
</organism>
<sequence>MAPIAMEDIDHTIHAGFHADEIWEPAPRTLPTDYVRHPTEVSKHLSASTTPRPNQARFATQIDQHASEPPSVAEDPRGDCRLVCRRLAEIGRSLPSRDRQKGVRRGSTVHLRVRDSGGHSACSSLGKLADEGPGHATPAASDARTLTASPEHPSPVHHHHQTFPPAKPGARRGSFSPSNLFPSTTEWVIGCFGKSSCPLLLLPSPNKSLMDCTCSLPPAFFSSADRHGFLEREGDWPPASVAAGWKTVCQNGMSS</sequence>
<accession>A0A3D8RI40</accession>
<evidence type="ECO:0000313" key="2">
    <source>
        <dbReference type="EMBL" id="RDW73715.1"/>
    </source>
</evidence>
<protein>
    <submittedName>
        <fullName evidence="2">Uncharacterized protein</fullName>
    </submittedName>
</protein>
<dbReference type="EMBL" id="PDLN01000010">
    <property type="protein sequence ID" value="RDW73715.1"/>
    <property type="molecule type" value="Genomic_DNA"/>
</dbReference>
<gene>
    <name evidence="2" type="ORF">BP5796_07157</name>
</gene>
<name>A0A3D8RI40_9HELO</name>
<dbReference type="Proteomes" id="UP000256328">
    <property type="component" value="Unassembled WGS sequence"/>
</dbReference>
<keyword evidence="3" id="KW-1185">Reference proteome</keyword>
<reference evidence="2 3" key="1">
    <citation type="journal article" date="2018" name="IMA Fungus">
        <title>IMA Genome-F 9: Draft genome sequence of Annulohypoxylon stygium, Aspergillus mulundensis, Berkeleyomyces basicola (syn. Thielaviopsis basicola), Ceratocystis smalleyi, two Cercospora beticola strains, Coleophoma cylindrospora, Fusarium fracticaudum, Phialophora cf. hyalina, and Morchella septimelata.</title>
        <authorList>
            <person name="Wingfield B.D."/>
            <person name="Bills G.F."/>
            <person name="Dong Y."/>
            <person name="Huang W."/>
            <person name="Nel W.J."/>
            <person name="Swalarsk-Parry B.S."/>
            <person name="Vaghefi N."/>
            <person name="Wilken P.M."/>
            <person name="An Z."/>
            <person name="de Beer Z.W."/>
            <person name="De Vos L."/>
            <person name="Chen L."/>
            <person name="Duong T.A."/>
            <person name="Gao Y."/>
            <person name="Hammerbacher A."/>
            <person name="Kikkert J.R."/>
            <person name="Li Y."/>
            <person name="Li H."/>
            <person name="Li K."/>
            <person name="Li Q."/>
            <person name="Liu X."/>
            <person name="Ma X."/>
            <person name="Naidoo K."/>
            <person name="Pethybridge S.J."/>
            <person name="Sun J."/>
            <person name="Steenkamp E.T."/>
            <person name="van der Nest M.A."/>
            <person name="van Wyk S."/>
            <person name="Wingfield M.J."/>
            <person name="Xiong C."/>
            <person name="Yue Q."/>
            <person name="Zhang X."/>
        </authorList>
    </citation>
    <scope>NUCLEOTIDE SEQUENCE [LARGE SCALE GENOMIC DNA]</scope>
    <source>
        <strain evidence="2 3">BP5796</strain>
    </source>
</reference>